<keyword evidence="1" id="KW-0805">Transcription regulation</keyword>
<name>A0A6M4AVP7_9SPHN</name>
<dbReference type="Gene3D" id="1.10.10.10">
    <property type="entry name" value="Winged helix-like DNA-binding domain superfamily/Winged helix DNA-binding domain"/>
    <property type="match status" value="1"/>
</dbReference>
<dbReference type="SMART" id="SM00895">
    <property type="entry name" value="FCD"/>
    <property type="match status" value="1"/>
</dbReference>
<dbReference type="PRINTS" id="PR00035">
    <property type="entry name" value="HTHGNTR"/>
</dbReference>
<dbReference type="PROSITE" id="PS50949">
    <property type="entry name" value="HTH_GNTR"/>
    <property type="match status" value="1"/>
</dbReference>
<dbReference type="CDD" id="cd07377">
    <property type="entry name" value="WHTH_GntR"/>
    <property type="match status" value="1"/>
</dbReference>
<dbReference type="SMART" id="SM00345">
    <property type="entry name" value="HTH_GNTR"/>
    <property type="match status" value="1"/>
</dbReference>
<dbReference type="InterPro" id="IPR036388">
    <property type="entry name" value="WH-like_DNA-bd_sf"/>
</dbReference>
<evidence type="ECO:0000256" key="1">
    <source>
        <dbReference type="ARBA" id="ARBA00023015"/>
    </source>
</evidence>
<evidence type="ECO:0000256" key="2">
    <source>
        <dbReference type="ARBA" id="ARBA00023125"/>
    </source>
</evidence>
<dbReference type="KEGG" id="slan:GV829_00155"/>
<dbReference type="SUPFAM" id="SSF46785">
    <property type="entry name" value="Winged helix' DNA-binding domain"/>
    <property type="match status" value="1"/>
</dbReference>
<evidence type="ECO:0000259" key="4">
    <source>
        <dbReference type="PROSITE" id="PS50949"/>
    </source>
</evidence>
<dbReference type="AlphaFoldDB" id="A0A6M4AVP7"/>
<evidence type="ECO:0000256" key="3">
    <source>
        <dbReference type="ARBA" id="ARBA00023163"/>
    </source>
</evidence>
<accession>A0A6M4AVP7</accession>
<dbReference type="Pfam" id="PF00392">
    <property type="entry name" value="GntR"/>
    <property type="match status" value="1"/>
</dbReference>
<proteinExistence type="predicted"/>
<dbReference type="InterPro" id="IPR036390">
    <property type="entry name" value="WH_DNA-bd_sf"/>
</dbReference>
<evidence type="ECO:0000313" key="6">
    <source>
        <dbReference type="Proteomes" id="UP000503018"/>
    </source>
</evidence>
<keyword evidence="2" id="KW-0238">DNA-binding</keyword>
<keyword evidence="6" id="KW-1185">Reference proteome</keyword>
<dbReference type="GO" id="GO:0003677">
    <property type="term" value="F:DNA binding"/>
    <property type="evidence" value="ECO:0007669"/>
    <property type="project" value="UniProtKB-KW"/>
</dbReference>
<dbReference type="RefSeq" id="WP_169943272.1">
    <property type="nucleotide sequence ID" value="NZ_CP053015.1"/>
</dbReference>
<reference evidence="5 6" key="1">
    <citation type="submission" date="2020-01" db="EMBL/GenBank/DDBJ databases">
        <title>Sphingomonas sp. strain CSW-10.</title>
        <authorList>
            <person name="Chen W.-M."/>
        </authorList>
    </citation>
    <scope>NUCLEOTIDE SEQUENCE [LARGE SCALE GENOMIC DNA]</scope>
    <source>
        <strain evidence="5 6">CSW-10</strain>
    </source>
</reference>
<dbReference type="PANTHER" id="PTHR43537:SF24">
    <property type="entry name" value="GLUCONATE OPERON TRANSCRIPTIONAL REPRESSOR"/>
    <property type="match status" value="1"/>
</dbReference>
<dbReference type="PANTHER" id="PTHR43537">
    <property type="entry name" value="TRANSCRIPTIONAL REGULATOR, GNTR FAMILY"/>
    <property type="match status" value="1"/>
</dbReference>
<dbReference type="GO" id="GO:0003700">
    <property type="term" value="F:DNA-binding transcription factor activity"/>
    <property type="evidence" value="ECO:0007669"/>
    <property type="project" value="InterPro"/>
</dbReference>
<dbReference type="SUPFAM" id="SSF48008">
    <property type="entry name" value="GntR ligand-binding domain-like"/>
    <property type="match status" value="1"/>
</dbReference>
<dbReference type="InterPro" id="IPR008920">
    <property type="entry name" value="TF_FadR/GntR_C"/>
</dbReference>
<sequence length="224" mass="25027">MSKASDRAYAQIRSMILSGELPAGAQLGEIQLAERCGVSRTPVREALRRLEAEAFVRRTESQRSFVADWSLNDVADAFELRGMLEAHAARLAATRLTEAAIEALRQWNGRLAQAISVHPPDIPAFLEANRQFHAIITEAAASPRLSNMLAGVTEQPVVLRTARNYDIDNLRRSWREHDELLAAFSHADSEWAHAVMIGHIRRAFHSYAEAHRNHRAQAYADAAE</sequence>
<dbReference type="Proteomes" id="UP000503018">
    <property type="component" value="Chromosome"/>
</dbReference>
<keyword evidence="3" id="KW-0804">Transcription</keyword>
<gene>
    <name evidence="5" type="ORF">GV829_00155</name>
</gene>
<protein>
    <submittedName>
        <fullName evidence="5">GntR family transcriptional regulator</fullName>
    </submittedName>
</protein>
<feature type="domain" description="HTH gntR-type" evidence="4">
    <location>
        <begin position="2"/>
        <end position="69"/>
    </location>
</feature>
<dbReference type="Gene3D" id="1.20.120.530">
    <property type="entry name" value="GntR ligand-binding domain-like"/>
    <property type="match status" value="1"/>
</dbReference>
<dbReference type="InterPro" id="IPR011711">
    <property type="entry name" value="GntR_C"/>
</dbReference>
<dbReference type="Pfam" id="PF07729">
    <property type="entry name" value="FCD"/>
    <property type="match status" value="1"/>
</dbReference>
<dbReference type="EMBL" id="CP053015">
    <property type="protein sequence ID" value="QJQ31061.1"/>
    <property type="molecule type" value="Genomic_DNA"/>
</dbReference>
<dbReference type="InterPro" id="IPR000524">
    <property type="entry name" value="Tscrpt_reg_HTH_GntR"/>
</dbReference>
<organism evidence="5 6">
    <name type="scientific">Sphingomonas lacunae</name>
    <dbReference type="NCBI Taxonomy" id="2698828"/>
    <lineage>
        <taxon>Bacteria</taxon>
        <taxon>Pseudomonadati</taxon>
        <taxon>Pseudomonadota</taxon>
        <taxon>Alphaproteobacteria</taxon>
        <taxon>Sphingomonadales</taxon>
        <taxon>Sphingomonadaceae</taxon>
        <taxon>Sphingomonas</taxon>
    </lineage>
</organism>
<evidence type="ECO:0000313" key="5">
    <source>
        <dbReference type="EMBL" id="QJQ31061.1"/>
    </source>
</evidence>